<reference evidence="2" key="1">
    <citation type="journal article" date="2022" name="bioRxiv">
        <title>Sequencing and chromosome-scale assembly of the giantPleurodeles waltlgenome.</title>
        <authorList>
            <person name="Brown T."/>
            <person name="Elewa A."/>
            <person name="Iarovenko S."/>
            <person name="Subramanian E."/>
            <person name="Araus A.J."/>
            <person name="Petzold A."/>
            <person name="Susuki M."/>
            <person name="Suzuki K.-i.T."/>
            <person name="Hayashi T."/>
            <person name="Toyoda A."/>
            <person name="Oliveira C."/>
            <person name="Osipova E."/>
            <person name="Leigh N.D."/>
            <person name="Simon A."/>
            <person name="Yun M.H."/>
        </authorList>
    </citation>
    <scope>NUCLEOTIDE SEQUENCE</scope>
    <source>
        <strain evidence="2">20211129_DDA</strain>
        <tissue evidence="2">Liver</tissue>
    </source>
</reference>
<accession>A0AAV7LMY7</accession>
<feature type="compositionally biased region" description="Basic and acidic residues" evidence="1">
    <location>
        <begin position="77"/>
        <end position="90"/>
    </location>
</feature>
<gene>
    <name evidence="2" type="ORF">NDU88_005503</name>
</gene>
<evidence type="ECO:0000313" key="3">
    <source>
        <dbReference type="Proteomes" id="UP001066276"/>
    </source>
</evidence>
<comment type="caution">
    <text evidence="2">The sequence shown here is derived from an EMBL/GenBank/DDBJ whole genome shotgun (WGS) entry which is preliminary data.</text>
</comment>
<proteinExistence type="predicted"/>
<name>A0AAV7LMY7_PLEWA</name>
<sequence length="90" mass="9990">MCDMRPPVVTGHHRTTRSGETPTAQKSNRRGMRGRSSRQQSKQKYAKNARGVPRTSYASTNVTANSTKAQGNPRCPESTRRSKDLTDGQQ</sequence>
<protein>
    <submittedName>
        <fullName evidence="2">Uncharacterized protein</fullName>
    </submittedName>
</protein>
<evidence type="ECO:0000256" key="1">
    <source>
        <dbReference type="SAM" id="MobiDB-lite"/>
    </source>
</evidence>
<feature type="region of interest" description="Disordered" evidence="1">
    <location>
        <begin position="1"/>
        <end position="90"/>
    </location>
</feature>
<dbReference type="AlphaFoldDB" id="A0AAV7LMY7"/>
<evidence type="ECO:0000313" key="2">
    <source>
        <dbReference type="EMBL" id="KAJ1092393.1"/>
    </source>
</evidence>
<feature type="compositionally biased region" description="Basic residues" evidence="1">
    <location>
        <begin position="27"/>
        <end position="36"/>
    </location>
</feature>
<dbReference type="EMBL" id="JANPWB010000015">
    <property type="protein sequence ID" value="KAJ1092393.1"/>
    <property type="molecule type" value="Genomic_DNA"/>
</dbReference>
<dbReference type="Proteomes" id="UP001066276">
    <property type="component" value="Chromosome 11"/>
</dbReference>
<keyword evidence="3" id="KW-1185">Reference proteome</keyword>
<organism evidence="2 3">
    <name type="scientific">Pleurodeles waltl</name>
    <name type="common">Iberian ribbed newt</name>
    <dbReference type="NCBI Taxonomy" id="8319"/>
    <lineage>
        <taxon>Eukaryota</taxon>
        <taxon>Metazoa</taxon>
        <taxon>Chordata</taxon>
        <taxon>Craniata</taxon>
        <taxon>Vertebrata</taxon>
        <taxon>Euteleostomi</taxon>
        <taxon>Amphibia</taxon>
        <taxon>Batrachia</taxon>
        <taxon>Caudata</taxon>
        <taxon>Salamandroidea</taxon>
        <taxon>Salamandridae</taxon>
        <taxon>Pleurodelinae</taxon>
        <taxon>Pleurodeles</taxon>
    </lineage>
</organism>
<feature type="compositionally biased region" description="Polar residues" evidence="1">
    <location>
        <begin position="56"/>
        <end position="70"/>
    </location>
</feature>